<organism evidence="2 3">
    <name type="scientific">Paralvinella palmiformis</name>
    <dbReference type="NCBI Taxonomy" id="53620"/>
    <lineage>
        <taxon>Eukaryota</taxon>
        <taxon>Metazoa</taxon>
        <taxon>Spiralia</taxon>
        <taxon>Lophotrochozoa</taxon>
        <taxon>Annelida</taxon>
        <taxon>Polychaeta</taxon>
        <taxon>Sedentaria</taxon>
        <taxon>Canalipalpata</taxon>
        <taxon>Terebellida</taxon>
        <taxon>Terebelliformia</taxon>
        <taxon>Alvinellidae</taxon>
        <taxon>Paralvinella</taxon>
    </lineage>
</organism>
<dbReference type="SMART" id="SM00186">
    <property type="entry name" value="FBG"/>
    <property type="match status" value="1"/>
</dbReference>
<proteinExistence type="predicted"/>
<dbReference type="SUPFAM" id="SSF56496">
    <property type="entry name" value="Fibrinogen C-terminal domain-like"/>
    <property type="match status" value="1"/>
</dbReference>
<protein>
    <recommendedName>
        <fullName evidence="1">Fibrinogen C-terminal domain-containing protein</fullName>
    </recommendedName>
</protein>
<keyword evidence="3" id="KW-1185">Reference proteome</keyword>
<name>A0AAD9K0V3_9ANNE</name>
<dbReference type="InterPro" id="IPR002181">
    <property type="entry name" value="Fibrinogen_a/b/g_C_dom"/>
</dbReference>
<dbReference type="Pfam" id="PF00147">
    <property type="entry name" value="Fibrinogen_C"/>
    <property type="match status" value="1"/>
</dbReference>
<dbReference type="Gene3D" id="3.90.215.10">
    <property type="entry name" value="Gamma Fibrinogen, chain A, domain 1"/>
    <property type="match status" value="1"/>
</dbReference>
<dbReference type="Proteomes" id="UP001208570">
    <property type="component" value="Unassembled WGS sequence"/>
</dbReference>
<dbReference type="PROSITE" id="PS51406">
    <property type="entry name" value="FIBRINOGEN_C_2"/>
    <property type="match status" value="1"/>
</dbReference>
<dbReference type="GO" id="GO:0005615">
    <property type="term" value="C:extracellular space"/>
    <property type="evidence" value="ECO:0007669"/>
    <property type="project" value="TreeGrafter"/>
</dbReference>
<sequence length="183" mass="20680">MENDGGGWMVIGRREDGSVNFDREWDDYKFGFGFLAGEFWAGNELVHKLTNAGRTYTLRVDLSNYAGESVYAKYSNFSVGPESDNYRLHVTGYDTSSSASDKLGEHDGCMFSTASKDNDAHESRCFAALYGAPWWYCLNRDVIFTGLYGEHSTIPSGKKGIRWYKPWGLKIYAKQGVMMIRPN</sequence>
<reference evidence="2" key="1">
    <citation type="journal article" date="2023" name="Mol. Biol. Evol.">
        <title>Third-Generation Sequencing Reveals the Adaptive Role of the Epigenome in Three Deep-Sea Polychaetes.</title>
        <authorList>
            <person name="Perez M."/>
            <person name="Aroh O."/>
            <person name="Sun Y."/>
            <person name="Lan Y."/>
            <person name="Juniper S.K."/>
            <person name="Young C.R."/>
            <person name="Angers B."/>
            <person name="Qian P.Y."/>
        </authorList>
    </citation>
    <scope>NUCLEOTIDE SEQUENCE</scope>
    <source>
        <strain evidence="2">P08H-3</strain>
    </source>
</reference>
<comment type="caution">
    <text evidence="2">The sequence shown here is derived from an EMBL/GenBank/DDBJ whole genome shotgun (WGS) entry which is preliminary data.</text>
</comment>
<dbReference type="InterPro" id="IPR050373">
    <property type="entry name" value="Fibrinogen_C-term_domain"/>
</dbReference>
<gene>
    <name evidence="2" type="ORF">LSH36_91g05012</name>
</gene>
<evidence type="ECO:0000313" key="3">
    <source>
        <dbReference type="Proteomes" id="UP001208570"/>
    </source>
</evidence>
<accession>A0AAD9K0V3</accession>
<feature type="domain" description="Fibrinogen C-terminal" evidence="1">
    <location>
        <begin position="1"/>
        <end position="183"/>
    </location>
</feature>
<dbReference type="InterPro" id="IPR036056">
    <property type="entry name" value="Fibrinogen-like_C"/>
</dbReference>
<evidence type="ECO:0000313" key="2">
    <source>
        <dbReference type="EMBL" id="KAK2162811.1"/>
    </source>
</evidence>
<dbReference type="EMBL" id="JAODUP010000091">
    <property type="protein sequence ID" value="KAK2162811.1"/>
    <property type="molecule type" value="Genomic_DNA"/>
</dbReference>
<evidence type="ECO:0000259" key="1">
    <source>
        <dbReference type="PROSITE" id="PS51406"/>
    </source>
</evidence>
<dbReference type="PANTHER" id="PTHR19143">
    <property type="entry name" value="FIBRINOGEN/TENASCIN/ANGIOPOEITIN"/>
    <property type="match status" value="1"/>
</dbReference>
<dbReference type="InterPro" id="IPR014716">
    <property type="entry name" value="Fibrinogen_a/b/g_C_1"/>
</dbReference>
<dbReference type="AlphaFoldDB" id="A0AAD9K0V3"/>